<sequence length="160" mass="17107">MPVNRTVNVSVVFNCVQHGASDFGGSATYSQTGSTPANLGTVVDSQGNIDMQQAAAYDPSRYNDSVDFVFTLAPQSTGYVTPVTWATRHGVGATIIVPQGGSASEFVVQQSPATPQQLTIIDNDDDSSTYNYKPAIELPTHNNYYISLDPRIVNKPSSTN</sequence>
<protein>
    <submittedName>
        <fullName evidence="1">Uncharacterized protein</fullName>
    </submittedName>
</protein>
<dbReference type="Proteomes" id="UP000788419">
    <property type="component" value="Unassembled WGS sequence"/>
</dbReference>
<organism evidence="1 2">
    <name type="scientific">Pseudoxanthomonas daejeonensis</name>
    <dbReference type="NCBI Taxonomy" id="266062"/>
    <lineage>
        <taxon>Bacteria</taxon>
        <taxon>Pseudomonadati</taxon>
        <taxon>Pseudomonadota</taxon>
        <taxon>Gammaproteobacteria</taxon>
        <taxon>Lysobacterales</taxon>
        <taxon>Lysobacteraceae</taxon>
        <taxon>Pseudoxanthomonas</taxon>
    </lineage>
</organism>
<evidence type="ECO:0000313" key="1">
    <source>
        <dbReference type="EMBL" id="KAF1695028.1"/>
    </source>
</evidence>
<reference evidence="1 2" key="1">
    <citation type="submission" date="2017-10" db="EMBL/GenBank/DDBJ databases">
        <title>Whole genome sequencing of members of genus Pseudoxanthomonas.</title>
        <authorList>
            <person name="Kumar S."/>
            <person name="Bansal K."/>
            <person name="Kaur A."/>
            <person name="Patil P."/>
            <person name="Sharma S."/>
            <person name="Patil P.B."/>
        </authorList>
    </citation>
    <scope>NUCLEOTIDE SEQUENCE [LARGE SCALE GENOMIC DNA]</scope>
    <source>
        <strain evidence="1 2">DSM 17801</strain>
    </source>
</reference>
<comment type="caution">
    <text evidence="1">The sequence shown here is derived from an EMBL/GenBank/DDBJ whole genome shotgun (WGS) entry which is preliminary data.</text>
</comment>
<proteinExistence type="predicted"/>
<keyword evidence="2" id="KW-1185">Reference proteome</keyword>
<name>A0ABQ6Z7Q1_9GAMM</name>
<dbReference type="EMBL" id="PDWN01000006">
    <property type="protein sequence ID" value="KAF1695028.1"/>
    <property type="molecule type" value="Genomic_DNA"/>
</dbReference>
<accession>A0ABQ6Z7Q1</accession>
<evidence type="ECO:0000313" key="2">
    <source>
        <dbReference type="Proteomes" id="UP000788419"/>
    </source>
</evidence>
<dbReference type="RefSeq" id="WP_162409933.1">
    <property type="nucleotide sequence ID" value="NZ_PDWN01000006.1"/>
</dbReference>
<gene>
    <name evidence="1" type="ORF">CSC65_07360</name>
</gene>